<dbReference type="EMBL" id="CP116341">
    <property type="protein sequence ID" value="WOV84609.1"/>
    <property type="molecule type" value="Genomic_DNA"/>
</dbReference>
<feature type="region of interest" description="Disordered" evidence="1">
    <location>
        <begin position="70"/>
        <end position="106"/>
    </location>
</feature>
<organism evidence="2 3">
    <name type="scientific">Sporosarcina jeotgali</name>
    <dbReference type="NCBI Taxonomy" id="3020056"/>
    <lineage>
        <taxon>Bacteria</taxon>
        <taxon>Bacillati</taxon>
        <taxon>Bacillota</taxon>
        <taxon>Bacilli</taxon>
        <taxon>Bacillales</taxon>
        <taxon>Caryophanaceae</taxon>
        <taxon>Sporosarcina</taxon>
    </lineage>
</organism>
<protein>
    <submittedName>
        <fullName evidence="2">YwdI family protein</fullName>
    </submittedName>
</protein>
<evidence type="ECO:0000313" key="3">
    <source>
        <dbReference type="Proteomes" id="UP001303532"/>
    </source>
</evidence>
<keyword evidence="3" id="KW-1185">Reference proteome</keyword>
<proteinExistence type="predicted"/>
<gene>
    <name evidence="2" type="ORF">PGH26_01420</name>
</gene>
<name>A0ABZ0KW14_9BACL</name>
<accession>A0ABZ0KW14</accession>
<reference evidence="2 3" key="1">
    <citation type="submission" date="2023-01" db="EMBL/GenBank/DDBJ databases">
        <title>Sporosarcina sp. nov., isolated from Korean tranditional fermented seafood 'Jeotgal'.</title>
        <authorList>
            <person name="Yang A.-I."/>
        </authorList>
    </citation>
    <scope>NUCLEOTIDE SEQUENCE [LARGE SCALE GENOMIC DNA]</scope>
    <source>
        <strain evidence="2 3">B2O-1</strain>
    </source>
</reference>
<dbReference type="InterPro" id="IPR035218">
    <property type="entry name" value="DUF5327"/>
</dbReference>
<evidence type="ECO:0000256" key="1">
    <source>
        <dbReference type="SAM" id="MobiDB-lite"/>
    </source>
</evidence>
<evidence type="ECO:0000313" key="2">
    <source>
        <dbReference type="EMBL" id="WOV84609.1"/>
    </source>
</evidence>
<dbReference type="Pfam" id="PF17261">
    <property type="entry name" value="DUF5327"/>
    <property type="match status" value="1"/>
</dbReference>
<sequence>MITTNRVLEEMQRQLTNAITTSDEAKMRESISAMQSLCGLILEETPQQVPSSEGKLQFLSGNSAVTAASPMELSPAKETFSTPVQTGLEGKVLDEKDANGGSLFDF</sequence>
<dbReference type="Proteomes" id="UP001303532">
    <property type="component" value="Chromosome"/>
</dbReference>
<dbReference type="RefSeq" id="WP_323692257.1">
    <property type="nucleotide sequence ID" value="NZ_CP116341.1"/>
</dbReference>